<dbReference type="InterPro" id="IPR012910">
    <property type="entry name" value="Plug_dom"/>
</dbReference>
<evidence type="ECO:0000259" key="11">
    <source>
        <dbReference type="Pfam" id="PF11741"/>
    </source>
</evidence>
<feature type="domain" description="TonB-dependent receptor plug" evidence="10">
    <location>
        <begin position="195"/>
        <end position="298"/>
    </location>
</feature>
<feature type="transmembrane region" description="Helical" evidence="9">
    <location>
        <begin position="515"/>
        <end position="534"/>
    </location>
</feature>
<comment type="subcellular location">
    <subcellularLocation>
        <location evidence="1 7">Cell outer membrane</location>
        <topology evidence="1 7">Multi-pass membrane protein</topology>
    </subcellularLocation>
</comment>
<keyword evidence="9" id="KW-1133">Transmembrane helix</keyword>
<evidence type="ECO:0000313" key="12">
    <source>
        <dbReference type="EMBL" id="BAY68239.1"/>
    </source>
</evidence>
<evidence type="ECO:0000313" key="13">
    <source>
        <dbReference type="Proteomes" id="UP000217507"/>
    </source>
</evidence>
<organism evidence="12 13">
    <name type="scientific">Trichormus variabilis NIES-23</name>
    <dbReference type="NCBI Taxonomy" id="1973479"/>
    <lineage>
        <taxon>Bacteria</taxon>
        <taxon>Bacillati</taxon>
        <taxon>Cyanobacteriota</taxon>
        <taxon>Cyanophyceae</taxon>
        <taxon>Nostocales</taxon>
        <taxon>Nostocaceae</taxon>
        <taxon>Trichormus</taxon>
    </lineage>
</organism>
<feature type="region of interest" description="Disordered" evidence="8">
    <location>
        <begin position="152"/>
        <end position="176"/>
    </location>
</feature>
<dbReference type="InterPro" id="IPR039426">
    <property type="entry name" value="TonB-dep_rcpt-like"/>
</dbReference>
<dbReference type="PANTHER" id="PTHR30069">
    <property type="entry name" value="TONB-DEPENDENT OUTER MEMBRANE RECEPTOR"/>
    <property type="match status" value="1"/>
</dbReference>
<dbReference type="PROSITE" id="PS52016">
    <property type="entry name" value="TONB_DEPENDENT_REC_3"/>
    <property type="match status" value="1"/>
</dbReference>
<proteinExistence type="inferred from homology"/>
<keyword evidence="12" id="KW-0675">Receptor</keyword>
<dbReference type="EMBL" id="AP018216">
    <property type="protein sequence ID" value="BAY68239.1"/>
    <property type="molecule type" value="Genomic_DNA"/>
</dbReference>
<dbReference type="Pfam" id="PF11741">
    <property type="entry name" value="AMIN"/>
    <property type="match status" value="1"/>
</dbReference>
<dbReference type="InterPro" id="IPR036942">
    <property type="entry name" value="Beta-barrel_TonB_sf"/>
</dbReference>
<dbReference type="InterPro" id="IPR021731">
    <property type="entry name" value="AMIN_dom"/>
</dbReference>
<keyword evidence="4 7" id="KW-0812">Transmembrane</keyword>
<evidence type="ECO:0000256" key="3">
    <source>
        <dbReference type="ARBA" id="ARBA00022452"/>
    </source>
</evidence>
<reference evidence="12 13" key="1">
    <citation type="submission" date="2017-06" db="EMBL/GenBank/DDBJ databases">
        <title>Genome sequencing of cyanobaciteial culture collection at National Institute for Environmental Studies (NIES).</title>
        <authorList>
            <person name="Hirose Y."/>
            <person name="Shimura Y."/>
            <person name="Fujisawa T."/>
            <person name="Nakamura Y."/>
            <person name="Kawachi M."/>
        </authorList>
    </citation>
    <scope>NUCLEOTIDE SEQUENCE [LARGE SCALE GENOMIC DNA]</scope>
    <source>
        <strain evidence="12 13">NIES-23</strain>
    </source>
</reference>
<evidence type="ECO:0000256" key="4">
    <source>
        <dbReference type="ARBA" id="ARBA00022692"/>
    </source>
</evidence>
<dbReference type="Gene3D" id="2.170.130.10">
    <property type="entry name" value="TonB-dependent receptor, plug domain"/>
    <property type="match status" value="1"/>
</dbReference>
<feature type="domain" description="AMIN" evidence="11">
    <location>
        <begin position="52"/>
        <end position="144"/>
    </location>
</feature>
<dbReference type="Gene3D" id="2.40.170.20">
    <property type="entry name" value="TonB-dependent receptor, beta-barrel domain"/>
    <property type="match status" value="1"/>
</dbReference>
<evidence type="ECO:0000256" key="8">
    <source>
        <dbReference type="SAM" id="MobiDB-lite"/>
    </source>
</evidence>
<dbReference type="GO" id="GO:0009279">
    <property type="term" value="C:cell outer membrane"/>
    <property type="evidence" value="ECO:0007669"/>
    <property type="project" value="UniProtKB-SubCell"/>
</dbReference>
<evidence type="ECO:0000256" key="2">
    <source>
        <dbReference type="ARBA" id="ARBA00022448"/>
    </source>
</evidence>
<dbReference type="Proteomes" id="UP000217507">
    <property type="component" value="Chromosome"/>
</dbReference>
<gene>
    <name evidence="12" type="ORF">NIES23_10230</name>
</gene>
<dbReference type="SUPFAM" id="SSF56935">
    <property type="entry name" value="Porins"/>
    <property type="match status" value="1"/>
</dbReference>
<dbReference type="InterPro" id="IPR037066">
    <property type="entry name" value="Plug_dom_sf"/>
</dbReference>
<evidence type="ECO:0000256" key="1">
    <source>
        <dbReference type="ARBA" id="ARBA00004571"/>
    </source>
</evidence>
<evidence type="ECO:0000259" key="10">
    <source>
        <dbReference type="Pfam" id="PF07715"/>
    </source>
</evidence>
<keyword evidence="3 7" id="KW-1134">Transmembrane beta strand</keyword>
<evidence type="ECO:0000256" key="5">
    <source>
        <dbReference type="ARBA" id="ARBA00023136"/>
    </source>
</evidence>
<evidence type="ECO:0000256" key="9">
    <source>
        <dbReference type="SAM" id="Phobius"/>
    </source>
</evidence>
<dbReference type="PANTHER" id="PTHR30069:SF42">
    <property type="entry name" value="FERRIC AEROBACTIN RECEPTOR"/>
    <property type="match status" value="1"/>
</dbReference>
<dbReference type="Pfam" id="PF07715">
    <property type="entry name" value="Plug"/>
    <property type="match status" value="1"/>
</dbReference>
<feature type="compositionally biased region" description="Low complexity" evidence="8">
    <location>
        <begin position="160"/>
        <end position="173"/>
    </location>
</feature>
<keyword evidence="6 7" id="KW-0998">Cell outer membrane</keyword>
<comment type="similarity">
    <text evidence="7">Belongs to the TonB-dependent receptor family.</text>
</comment>
<dbReference type="GO" id="GO:0015344">
    <property type="term" value="F:siderophore uptake transmembrane transporter activity"/>
    <property type="evidence" value="ECO:0007669"/>
    <property type="project" value="TreeGrafter"/>
</dbReference>
<evidence type="ECO:0000256" key="6">
    <source>
        <dbReference type="ARBA" id="ARBA00023237"/>
    </source>
</evidence>
<evidence type="ECO:0000256" key="7">
    <source>
        <dbReference type="PROSITE-ProRule" id="PRU01360"/>
    </source>
</evidence>
<protein>
    <submittedName>
        <fullName evidence="12">Ferric aerobactin receptor</fullName>
    </submittedName>
</protein>
<keyword evidence="2 7" id="KW-0813">Transport</keyword>
<keyword evidence="5 7" id="KW-0472">Membrane</keyword>
<sequence length="536" mass="58730">MASQLQRVVLMTILALVLINLPGRAEEKKDEIENPVTSLKQLLSQAQIQITNVKLQTTDKGIEIILETNQGEQLQPVNKSQGNVYVVEIPNAQLSQEFRQENPASGITDVVVSNLDTNTIRVTVTGETTLPNVELFDGDEGLILGVEVAASSVPQPPQPETQQPQTEQQTQQPSAEVDDAIELIVTATRTEEAITNVPRSVTVITREEIEKQSTITNDLGDILGRTVPGLGPPNSLNRAGNAQTLRGRPVSILIDGVPQQGNSFVNTQLEYISPDAIERVEVVRGPTAVFGQGASGGVINIITRKPAEGFTSTAQVGISAAAAGDAFLGENSFGNYLQYGFSGKDGIFDYVFSLSRNSVGGFFDADGSRIPSNNATSDDTVSTNILGKIGIDVGEQQRLQFTVNHGNNSRKIKFIADPITRTIPGLQTTRALRQNQVYEGTDAPRITSTSVNLNYTTIPSPILEGELMYKLPFLRSWAKTISPKNSFQVYRKAFFGVLTQYQGFQSLTYLVSSRLMYWLFCHFCQNFFTLLFWLRY</sequence>
<dbReference type="AlphaFoldDB" id="A0A1Z4KH12"/>
<accession>A0A1Z4KH12</accession>
<name>A0A1Z4KH12_ANAVA</name>
<dbReference type="GO" id="GO:0044718">
    <property type="term" value="P:siderophore transmembrane transport"/>
    <property type="evidence" value="ECO:0007669"/>
    <property type="project" value="TreeGrafter"/>
</dbReference>